<organism evidence="1">
    <name type="scientific">marine sediment metagenome</name>
    <dbReference type="NCBI Taxonomy" id="412755"/>
    <lineage>
        <taxon>unclassified sequences</taxon>
        <taxon>metagenomes</taxon>
        <taxon>ecological metagenomes</taxon>
    </lineage>
</organism>
<name>A0A0F9L1B4_9ZZZZ</name>
<proteinExistence type="predicted"/>
<gene>
    <name evidence="1" type="ORF">LCGC14_1634480</name>
</gene>
<sequence length="162" mass="17675">MSGSTSASYVLDISTSRMVIARIGAGGPVLHPSRPGAATVSRSTVCPVGSDRGARHTACCSSSQNGDQEPGQVEYSCVRGADMAFFRSDTRVFQPETAIFRSDTRVFWPYTAVFRSDTCIFCPYTAIFRSDTLFFQPDRAILRARRGQLAKSRGCTNLRVVS</sequence>
<evidence type="ECO:0000313" key="1">
    <source>
        <dbReference type="EMBL" id="KKM21530.1"/>
    </source>
</evidence>
<accession>A0A0F9L1B4</accession>
<comment type="caution">
    <text evidence="1">The sequence shown here is derived from an EMBL/GenBank/DDBJ whole genome shotgun (WGS) entry which is preliminary data.</text>
</comment>
<protein>
    <submittedName>
        <fullName evidence="1">Uncharacterized protein</fullName>
    </submittedName>
</protein>
<dbReference type="EMBL" id="LAZR01013529">
    <property type="protein sequence ID" value="KKM21530.1"/>
    <property type="molecule type" value="Genomic_DNA"/>
</dbReference>
<dbReference type="AlphaFoldDB" id="A0A0F9L1B4"/>
<reference evidence="1" key="1">
    <citation type="journal article" date="2015" name="Nature">
        <title>Complex archaea that bridge the gap between prokaryotes and eukaryotes.</title>
        <authorList>
            <person name="Spang A."/>
            <person name="Saw J.H."/>
            <person name="Jorgensen S.L."/>
            <person name="Zaremba-Niedzwiedzka K."/>
            <person name="Martijn J."/>
            <person name="Lind A.E."/>
            <person name="van Eijk R."/>
            <person name="Schleper C."/>
            <person name="Guy L."/>
            <person name="Ettema T.J."/>
        </authorList>
    </citation>
    <scope>NUCLEOTIDE SEQUENCE</scope>
</reference>